<dbReference type="Pfam" id="PF11271">
    <property type="entry name" value="PorA"/>
    <property type="match status" value="1"/>
</dbReference>
<protein>
    <submittedName>
        <fullName evidence="3">DUF3068 domain-containing protein</fullName>
    </submittedName>
</protein>
<gene>
    <name evidence="3" type="ORF">FYJ87_02260</name>
</gene>
<dbReference type="Proteomes" id="UP000324726">
    <property type="component" value="Unassembled WGS sequence"/>
</dbReference>
<sequence>MRKTISLISIVLGAALLVFAIALPTYVVPKGKVLPLDVVSTTSTEPVEARLLDSGALAKGKPVGDNKNRPECKGDDKEVSCFILKDVEIQTQKFTTAQEPSDKKQVTLEVGQTVFRTDKSEPDNLLSATIDRVTLDRKTQMPVTDPVSSLNLAPPKGKDAEGYTPPEFVRKGLQYQFPMGTDRKSYPYFDAQTLTTNPIDFVDEGEQGGEKIYTFEQTIDPTPLYEAQKKYLESDGSLTAAEEGVLASLKLTFPAKVWGLKDDEIRNPKKGKDKDEESEAGPDVEMERYYTVNRKISIEPETGVIVNGAEEIWMFYAQDEEEAKEIAKPENRERELANPKRTAMYLPAQWDEKSKEGQMVTAKEGLSTIKTMGTTVPIIAGLLGLFLLFVGLWLQRAPRKS</sequence>
<accession>A0A5D4FVP6</accession>
<evidence type="ECO:0000313" key="3">
    <source>
        <dbReference type="EMBL" id="TYR19842.1"/>
    </source>
</evidence>
<comment type="caution">
    <text evidence="3">The sequence shown here is derived from an EMBL/GenBank/DDBJ whole genome shotgun (WGS) entry which is preliminary data.</text>
</comment>
<organism evidence="3 4">
    <name type="scientific">Corynebacterium urealyticum</name>
    <dbReference type="NCBI Taxonomy" id="43771"/>
    <lineage>
        <taxon>Bacteria</taxon>
        <taxon>Bacillati</taxon>
        <taxon>Actinomycetota</taxon>
        <taxon>Actinomycetes</taxon>
        <taxon>Mycobacteriales</taxon>
        <taxon>Corynebacteriaceae</taxon>
        <taxon>Corynebacterium</taxon>
    </lineage>
</organism>
<name>A0A5D4FVP6_9CORY</name>
<evidence type="ECO:0000313" key="4">
    <source>
        <dbReference type="Proteomes" id="UP000324726"/>
    </source>
</evidence>
<keyword evidence="2" id="KW-0472">Membrane</keyword>
<dbReference type="RefSeq" id="WP_148811543.1">
    <property type="nucleotide sequence ID" value="NZ_VSZI01000001.1"/>
</dbReference>
<dbReference type="AlphaFoldDB" id="A0A5D4FVP6"/>
<proteinExistence type="predicted"/>
<evidence type="ECO:0000256" key="2">
    <source>
        <dbReference type="SAM" id="Phobius"/>
    </source>
</evidence>
<dbReference type="InterPro" id="IPR021424">
    <property type="entry name" value="PorA"/>
</dbReference>
<dbReference type="EMBL" id="VSZI01000001">
    <property type="protein sequence ID" value="TYR19842.1"/>
    <property type="molecule type" value="Genomic_DNA"/>
</dbReference>
<keyword evidence="2" id="KW-1133">Transmembrane helix</keyword>
<evidence type="ECO:0000256" key="1">
    <source>
        <dbReference type="SAM" id="MobiDB-lite"/>
    </source>
</evidence>
<feature type="region of interest" description="Disordered" evidence="1">
    <location>
        <begin position="141"/>
        <end position="165"/>
    </location>
</feature>
<feature type="transmembrane region" description="Helical" evidence="2">
    <location>
        <begin position="376"/>
        <end position="394"/>
    </location>
</feature>
<keyword evidence="2" id="KW-0812">Transmembrane</keyword>
<reference evidence="3 4" key="1">
    <citation type="submission" date="2019-08" db="EMBL/GenBank/DDBJ databases">
        <title>Draft genome of C. urealyticum strain VH4248.</title>
        <authorList>
            <person name="Navas J."/>
        </authorList>
    </citation>
    <scope>NUCLEOTIDE SEQUENCE [LARGE SCALE GENOMIC DNA]</scope>
    <source>
        <strain evidence="3 4">VH4248</strain>
    </source>
</reference>